<sequence length="200" mass="22005">MKANVYSRPAKPLWVSVKQRDDFEKLAKAEPIEIVAVDKATECHVTPDNVADRMVSYLGPTGDYLTLEPSAGTGQLTKALLRSGHSQFELTQIERHIKLAAGLHKFGPVINRCFLEYASEAVGKVEFPRIIMNPPFREVRPHVKAALSLMGQNGHTEPATLVALVPITFEHPDAETLEVLPSDTFAAAKVNTKIIRIVKG</sequence>
<gene>
    <name evidence="1" type="ORF">F9L08_19830</name>
</gene>
<evidence type="ECO:0000313" key="1">
    <source>
        <dbReference type="EMBL" id="KAB2681150.1"/>
    </source>
</evidence>
<dbReference type="EMBL" id="WBVX01000024">
    <property type="protein sequence ID" value="KAB2681150.1"/>
    <property type="molecule type" value="Genomic_DNA"/>
</dbReference>
<evidence type="ECO:0000313" key="2">
    <source>
        <dbReference type="Proteomes" id="UP000481643"/>
    </source>
</evidence>
<organism evidence="1 2">
    <name type="scientific">Brucella tritici</name>
    <dbReference type="NCBI Taxonomy" id="94626"/>
    <lineage>
        <taxon>Bacteria</taxon>
        <taxon>Pseudomonadati</taxon>
        <taxon>Pseudomonadota</taxon>
        <taxon>Alphaproteobacteria</taxon>
        <taxon>Hyphomicrobiales</taxon>
        <taxon>Brucellaceae</taxon>
        <taxon>Brucella/Ochrobactrum group</taxon>
        <taxon>Brucella</taxon>
    </lineage>
</organism>
<proteinExistence type="predicted"/>
<dbReference type="InterPro" id="IPR029063">
    <property type="entry name" value="SAM-dependent_MTases_sf"/>
</dbReference>
<accession>A0A6L3YDQ9</accession>
<dbReference type="AlphaFoldDB" id="A0A6L3YDQ9"/>
<dbReference type="GO" id="GO:0008168">
    <property type="term" value="F:methyltransferase activity"/>
    <property type="evidence" value="ECO:0007669"/>
    <property type="project" value="UniProtKB-KW"/>
</dbReference>
<dbReference type="Proteomes" id="UP000481643">
    <property type="component" value="Unassembled WGS sequence"/>
</dbReference>
<reference evidence="1 2" key="1">
    <citation type="submission" date="2019-09" db="EMBL/GenBank/DDBJ databases">
        <title>Taxonomic organization of the family Brucellaceae based on a phylogenomic approach.</title>
        <authorList>
            <person name="Leclercq S."/>
            <person name="Cloeckaert A."/>
            <person name="Zygmunt M.S."/>
        </authorList>
    </citation>
    <scope>NUCLEOTIDE SEQUENCE [LARGE SCALE GENOMIC DNA]</scope>
    <source>
        <strain evidence="1 2">WS1830</strain>
    </source>
</reference>
<dbReference type="Gene3D" id="3.40.50.150">
    <property type="entry name" value="Vaccinia Virus protein VP39"/>
    <property type="match status" value="1"/>
</dbReference>
<comment type="caution">
    <text evidence="1">The sequence shown here is derived from an EMBL/GenBank/DDBJ whole genome shotgun (WGS) entry which is preliminary data.</text>
</comment>
<protein>
    <submittedName>
        <fullName evidence="1">Methyltransferase type 11</fullName>
    </submittedName>
</protein>
<keyword evidence="1" id="KW-0489">Methyltransferase</keyword>
<dbReference type="SUPFAM" id="SSF53335">
    <property type="entry name" value="S-adenosyl-L-methionine-dependent methyltransferases"/>
    <property type="match status" value="1"/>
</dbReference>
<dbReference type="GO" id="GO:0032259">
    <property type="term" value="P:methylation"/>
    <property type="evidence" value="ECO:0007669"/>
    <property type="project" value="UniProtKB-KW"/>
</dbReference>
<name>A0A6L3YDQ9_9HYPH</name>
<keyword evidence="1" id="KW-0808">Transferase</keyword>
<dbReference type="RefSeq" id="WP_151610571.1">
    <property type="nucleotide sequence ID" value="NZ_WBVX01000024.1"/>
</dbReference>